<dbReference type="InterPro" id="IPR002758">
    <property type="entry name" value="Cation_antiport_E"/>
</dbReference>
<accession>A0A7C4JIU3</accession>
<organism evidence="8">
    <name type="scientific">Ignisphaera aggregans</name>
    <dbReference type="NCBI Taxonomy" id="334771"/>
    <lineage>
        <taxon>Archaea</taxon>
        <taxon>Thermoproteota</taxon>
        <taxon>Thermoprotei</taxon>
        <taxon>Desulfurococcales</taxon>
        <taxon>Desulfurococcaceae</taxon>
        <taxon>Ignisphaera</taxon>
    </lineage>
</organism>
<dbReference type="PANTHER" id="PTHR34584:SF1">
    <property type="entry name" value="NA(+)_H(+) ANTIPORTER SUBUNIT E1"/>
    <property type="match status" value="1"/>
</dbReference>
<dbReference type="PIRSF" id="PIRSF019239">
    <property type="entry name" value="MrpE"/>
    <property type="match status" value="1"/>
</dbReference>
<dbReference type="EMBL" id="DTCK01000041">
    <property type="protein sequence ID" value="HGQ36355.1"/>
    <property type="molecule type" value="Genomic_DNA"/>
</dbReference>
<comment type="subcellular location">
    <subcellularLocation>
        <location evidence="1">Cell membrane</location>
        <topology evidence="1">Multi-pass membrane protein</topology>
    </subcellularLocation>
</comment>
<evidence type="ECO:0000313" key="7">
    <source>
        <dbReference type="EMBL" id="HGQ36355.1"/>
    </source>
</evidence>
<reference evidence="8" key="1">
    <citation type="journal article" date="2020" name="mSystems">
        <title>Genome- and Community-Level Interaction Insights into Carbon Utilization and Element Cycling Functions of Hydrothermarchaeota in Hydrothermal Sediment.</title>
        <authorList>
            <person name="Zhou Z."/>
            <person name="Liu Y."/>
            <person name="Xu W."/>
            <person name="Pan J."/>
            <person name="Luo Z.H."/>
            <person name="Li M."/>
        </authorList>
    </citation>
    <scope>NUCLEOTIDE SEQUENCE [LARGE SCALE GENOMIC DNA]</scope>
    <source>
        <strain evidence="8">SpSt-637</strain>
        <strain evidence="7">SpSt-667</strain>
    </source>
</reference>
<dbReference type="AlphaFoldDB" id="A0A7C4JIU3"/>
<evidence type="ECO:0000256" key="2">
    <source>
        <dbReference type="ARBA" id="ARBA00022475"/>
    </source>
</evidence>
<proteinExistence type="predicted"/>
<evidence type="ECO:0000256" key="3">
    <source>
        <dbReference type="ARBA" id="ARBA00022692"/>
    </source>
</evidence>
<sequence length="168" mass="19096">MEKLLKAIAPSIFVFVIYIIYTGSTRLYDIVTGLVASIIIGVALAPLVVENWRKSLSLQRFLTLVKYILRYFLIDEVKAHWNVVKLGLNPKMPIKPGIVRVPINSKSEYAITLIAISITNTPGTVVVDVDKEKGLLYVNWIYVISEKPEDAYKEIAFVFDKYARKIFD</sequence>
<comment type="caution">
    <text evidence="8">The sequence shown here is derived from an EMBL/GenBank/DDBJ whole genome shotgun (WGS) entry which is preliminary data.</text>
</comment>
<dbReference type="GO" id="GO:0008324">
    <property type="term" value="F:monoatomic cation transmembrane transporter activity"/>
    <property type="evidence" value="ECO:0007669"/>
    <property type="project" value="InterPro"/>
</dbReference>
<evidence type="ECO:0000256" key="4">
    <source>
        <dbReference type="ARBA" id="ARBA00022989"/>
    </source>
</evidence>
<dbReference type="EMBL" id="DTBD01000015">
    <property type="protein sequence ID" value="HGQ64034.1"/>
    <property type="molecule type" value="Genomic_DNA"/>
</dbReference>
<dbReference type="PANTHER" id="PTHR34584">
    <property type="entry name" value="NA(+)/H(+) ANTIPORTER SUBUNIT E1"/>
    <property type="match status" value="1"/>
</dbReference>
<keyword evidence="5 6" id="KW-0472">Membrane</keyword>
<evidence type="ECO:0000256" key="1">
    <source>
        <dbReference type="ARBA" id="ARBA00004651"/>
    </source>
</evidence>
<protein>
    <submittedName>
        <fullName evidence="8">Cation:proton antiporter</fullName>
    </submittedName>
</protein>
<keyword evidence="2" id="KW-1003">Cell membrane</keyword>
<dbReference type="Pfam" id="PF01899">
    <property type="entry name" value="MNHE"/>
    <property type="match status" value="1"/>
</dbReference>
<evidence type="ECO:0000256" key="5">
    <source>
        <dbReference type="ARBA" id="ARBA00023136"/>
    </source>
</evidence>
<keyword evidence="4 6" id="KW-1133">Transmembrane helix</keyword>
<evidence type="ECO:0000313" key="8">
    <source>
        <dbReference type="EMBL" id="HGQ64034.1"/>
    </source>
</evidence>
<feature type="transmembrane region" description="Helical" evidence="6">
    <location>
        <begin position="30"/>
        <end position="49"/>
    </location>
</feature>
<name>A0A7C4JIU3_9CREN</name>
<dbReference type="GO" id="GO:0005886">
    <property type="term" value="C:plasma membrane"/>
    <property type="evidence" value="ECO:0007669"/>
    <property type="project" value="UniProtKB-SubCell"/>
</dbReference>
<keyword evidence="3 6" id="KW-0812">Transmembrane</keyword>
<gene>
    <name evidence="8" type="ORF">ENU08_02165</name>
    <name evidence="7" type="ORF">ENU41_06740</name>
</gene>
<evidence type="ECO:0000256" key="6">
    <source>
        <dbReference type="SAM" id="Phobius"/>
    </source>
</evidence>
<feature type="transmembrane region" description="Helical" evidence="6">
    <location>
        <begin position="7"/>
        <end position="24"/>
    </location>
</feature>